<dbReference type="Pfam" id="PF22828">
    <property type="entry name" value="HphA_N"/>
    <property type="match status" value="1"/>
</dbReference>
<dbReference type="InterPro" id="IPR054536">
    <property type="entry name" value="HphA_C"/>
</dbReference>
<accession>A0A7W3FN78</accession>
<proteinExistence type="predicted"/>
<feature type="domain" description="HphA N-terminal heme-binding" evidence="2">
    <location>
        <begin position="23"/>
        <end position="126"/>
    </location>
</feature>
<evidence type="ECO:0000256" key="1">
    <source>
        <dbReference type="SAM" id="SignalP"/>
    </source>
</evidence>
<dbReference type="NCBIfam" id="NF041636">
    <property type="entry name" value="slam_lipo"/>
    <property type="match status" value="1"/>
</dbReference>
<dbReference type="Proteomes" id="UP000547058">
    <property type="component" value="Unassembled WGS sequence"/>
</dbReference>
<feature type="chain" id="PRO_5031569826" evidence="1">
    <location>
        <begin position="20"/>
        <end position="252"/>
    </location>
</feature>
<dbReference type="AlphaFoldDB" id="A0A7W3FN78"/>
<keyword evidence="5" id="KW-1185">Reference proteome</keyword>
<feature type="domain" description="HphA C-terminal" evidence="3">
    <location>
        <begin position="136"/>
        <end position="251"/>
    </location>
</feature>
<evidence type="ECO:0000259" key="2">
    <source>
        <dbReference type="Pfam" id="PF22828"/>
    </source>
</evidence>
<evidence type="ECO:0000259" key="3">
    <source>
        <dbReference type="Pfam" id="PF22829"/>
    </source>
</evidence>
<dbReference type="SUPFAM" id="SSF56925">
    <property type="entry name" value="OMPA-like"/>
    <property type="match status" value="1"/>
</dbReference>
<keyword evidence="1" id="KW-0732">Signal</keyword>
<protein>
    <submittedName>
        <fullName evidence="4">Transferrin-binding protein-like solute binding protein</fullName>
    </submittedName>
</protein>
<evidence type="ECO:0000313" key="4">
    <source>
        <dbReference type="EMBL" id="MBA8682615.1"/>
    </source>
</evidence>
<dbReference type="Pfam" id="PF22829">
    <property type="entry name" value="HphA_C"/>
    <property type="match status" value="1"/>
</dbReference>
<evidence type="ECO:0000313" key="5">
    <source>
        <dbReference type="Proteomes" id="UP000547058"/>
    </source>
</evidence>
<name>A0A7W3FN78_9GAMM</name>
<feature type="signal peptide" evidence="1">
    <location>
        <begin position="1"/>
        <end position="19"/>
    </location>
</feature>
<comment type="caution">
    <text evidence="4">The sequence shown here is derived from an EMBL/GenBank/DDBJ whole genome shotgun (WGS) entry which is preliminary data.</text>
</comment>
<reference evidence="4 5" key="1">
    <citation type="submission" date="2020-08" db="EMBL/GenBank/DDBJ databases">
        <title>Stenotrophomonas tumulicola JCM 30961.</title>
        <authorList>
            <person name="Deng Y."/>
        </authorList>
    </citation>
    <scope>NUCLEOTIDE SEQUENCE [LARGE SCALE GENOMIC DNA]</scope>
    <source>
        <strain evidence="4 5">JCM 30961</strain>
    </source>
</reference>
<gene>
    <name evidence="4" type="ORF">H4O11_12465</name>
</gene>
<dbReference type="EMBL" id="JACGXS010000006">
    <property type="protein sequence ID" value="MBA8682615.1"/>
    <property type="molecule type" value="Genomic_DNA"/>
</dbReference>
<dbReference type="InterPro" id="IPR011250">
    <property type="entry name" value="OMP/PagP_B-barrel"/>
</dbReference>
<dbReference type="Gene3D" id="2.40.160.90">
    <property type="match status" value="1"/>
</dbReference>
<organism evidence="4 5">
    <name type="scientific">Stenotrophomonas tumulicola</name>
    <dbReference type="NCBI Taxonomy" id="1685415"/>
    <lineage>
        <taxon>Bacteria</taxon>
        <taxon>Pseudomonadati</taxon>
        <taxon>Pseudomonadota</taxon>
        <taxon>Gammaproteobacteria</taxon>
        <taxon>Lysobacterales</taxon>
        <taxon>Lysobacteraceae</taxon>
        <taxon>Stenotrophomonas</taxon>
    </lineage>
</organism>
<dbReference type="InterPro" id="IPR054535">
    <property type="entry name" value="HphA_N"/>
</dbReference>
<sequence length="252" mass="25167">MSTLALALAAMSIAGLAQAQSAEAPFFGGTSNDVNVKVGKSDVSAGTVHTPGLAGISVKASGIDLQVDFQGLSRYSGTGPVYQLSMPADADHPNNLGVFTFARAGTGDVWFGEWSSTGNVSTGDHTVYYVGDTTGTTLPTSGTATYAVTGINNSGGGSVLSGNFTANFSTNRLSGSLTRTGSSTVNTLALGSSTLVNYVSINPTSASFSGAARADATAGTVEGRFYGANAAALAGIATFADRSKDVAFGGAR</sequence>
<dbReference type="InterPro" id="IPR054843">
    <property type="entry name" value="Slam_hemophilin_C"/>
</dbReference>